<sequence>MTVARTTTASISTRAVTTTKGRTHLNKASVTRTCSSRDLLAHVRDDEHEQVSALSQHSAAQPLSSRRLLLSSTIALSLGAFSLSTSSAQAATTRQKGPAEEVVPDADSALVQKLLERTRENKEAYDQQRLDNYYNRKYRINEITGMEILPEPCDPRDPEFRNKCTTLPRLPQDRLF</sequence>
<gene>
    <name evidence="2" type="ORF">PPRO1471_LOCUS443</name>
</gene>
<evidence type="ECO:0000256" key="1">
    <source>
        <dbReference type="SAM" id="MobiDB-lite"/>
    </source>
</evidence>
<reference evidence="2" key="1">
    <citation type="submission" date="2021-01" db="EMBL/GenBank/DDBJ databases">
        <authorList>
            <person name="Corre E."/>
            <person name="Pelletier E."/>
            <person name="Niang G."/>
            <person name="Scheremetjew M."/>
            <person name="Finn R."/>
            <person name="Kale V."/>
            <person name="Holt S."/>
            <person name="Cochrane G."/>
            <person name="Meng A."/>
            <person name="Brown T."/>
            <person name="Cohen L."/>
        </authorList>
    </citation>
    <scope>NUCLEOTIDE SEQUENCE</scope>
    <source>
        <strain evidence="2">RCC733</strain>
    </source>
</reference>
<name>A0A7S2AGI9_9CHLO</name>
<dbReference type="EMBL" id="HBGR01000679">
    <property type="protein sequence ID" value="CAD9367233.1"/>
    <property type="molecule type" value="Transcribed_RNA"/>
</dbReference>
<dbReference type="AlphaFoldDB" id="A0A7S2AGI9"/>
<protein>
    <submittedName>
        <fullName evidence="2">Uncharacterized protein</fullName>
    </submittedName>
</protein>
<accession>A0A7S2AGI9</accession>
<feature type="compositionally biased region" description="Low complexity" evidence="1">
    <location>
        <begin position="1"/>
        <end position="19"/>
    </location>
</feature>
<feature type="region of interest" description="Disordered" evidence="1">
    <location>
        <begin position="1"/>
        <end position="20"/>
    </location>
</feature>
<organism evidence="2">
    <name type="scientific">Pycnococcus provasolii</name>
    <dbReference type="NCBI Taxonomy" id="41880"/>
    <lineage>
        <taxon>Eukaryota</taxon>
        <taxon>Viridiplantae</taxon>
        <taxon>Chlorophyta</taxon>
        <taxon>Pseudoscourfieldiophyceae</taxon>
        <taxon>Pseudoscourfieldiales</taxon>
        <taxon>Pycnococcaceae</taxon>
        <taxon>Pycnococcus</taxon>
    </lineage>
</organism>
<evidence type="ECO:0000313" key="2">
    <source>
        <dbReference type="EMBL" id="CAD9367233.1"/>
    </source>
</evidence>
<proteinExistence type="predicted"/>